<dbReference type="EMBL" id="JAUIZM010000006">
    <property type="protein sequence ID" value="KAK1380230.1"/>
    <property type="molecule type" value="Genomic_DNA"/>
</dbReference>
<reference evidence="4" key="2">
    <citation type="submission" date="2023-05" db="EMBL/GenBank/DDBJ databases">
        <authorList>
            <person name="Schelkunov M.I."/>
        </authorList>
    </citation>
    <scope>NUCLEOTIDE SEQUENCE</scope>
    <source>
        <strain evidence="4">Hsosn_3</strain>
        <tissue evidence="4">Leaf</tissue>
    </source>
</reference>
<keyword evidence="2" id="KW-0472">Membrane</keyword>
<evidence type="ECO:0000256" key="2">
    <source>
        <dbReference type="SAM" id="Phobius"/>
    </source>
</evidence>
<dbReference type="InterPro" id="IPR012946">
    <property type="entry name" value="X8"/>
</dbReference>
<dbReference type="InterPro" id="IPR044788">
    <property type="entry name" value="X8_dom_prot"/>
</dbReference>
<evidence type="ECO:0000313" key="4">
    <source>
        <dbReference type="EMBL" id="KAK1380230.1"/>
    </source>
</evidence>
<dbReference type="Gene3D" id="1.20.58.1040">
    <property type="match status" value="1"/>
</dbReference>
<dbReference type="Pfam" id="PF07983">
    <property type="entry name" value="X8"/>
    <property type="match status" value="1"/>
</dbReference>
<proteinExistence type="predicted"/>
<feature type="domain" description="X8" evidence="3">
    <location>
        <begin position="61"/>
        <end position="138"/>
    </location>
</feature>
<name>A0AAD8IA40_9APIA</name>
<dbReference type="AlphaFoldDB" id="A0AAD8IA40"/>
<dbReference type="PANTHER" id="PTHR31044">
    <property type="entry name" value="BETA-1,3 GLUCANASE"/>
    <property type="match status" value="1"/>
</dbReference>
<dbReference type="PANTHER" id="PTHR31044:SF57">
    <property type="entry name" value="CARBOHYDRATE-BINDING X8 DOMAIN SUPERFAMILY PROTEIN"/>
    <property type="match status" value="1"/>
</dbReference>
<keyword evidence="2" id="KW-0812">Transmembrane</keyword>
<gene>
    <name evidence="4" type="ORF">POM88_026974</name>
</gene>
<comment type="caution">
    <text evidence="4">The sequence shown here is derived from an EMBL/GenBank/DDBJ whole genome shotgun (WGS) entry which is preliminary data.</text>
</comment>
<evidence type="ECO:0000259" key="3">
    <source>
        <dbReference type="SMART" id="SM00768"/>
    </source>
</evidence>
<dbReference type="Proteomes" id="UP001237642">
    <property type="component" value="Unassembled WGS sequence"/>
</dbReference>
<protein>
    <recommendedName>
        <fullName evidence="3">X8 domain-containing protein</fullName>
    </recommendedName>
</protein>
<dbReference type="SMART" id="SM00768">
    <property type="entry name" value="X8"/>
    <property type="match status" value="1"/>
</dbReference>
<keyword evidence="2" id="KW-1133">Transmembrane helix</keyword>
<organism evidence="4 5">
    <name type="scientific">Heracleum sosnowskyi</name>
    <dbReference type="NCBI Taxonomy" id="360622"/>
    <lineage>
        <taxon>Eukaryota</taxon>
        <taxon>Viridiplantae</taxon>
        <taxon>Streptophyta</taxon>
        <taxon>Embryophyta</taxon>
        <taxon>Tracheophyta</taxon>
        <taxon>Spermatophyta</taxon>
        <taxon>Magnoliopsida</taxon>
        <taxon>eudicotyledons</taxon>
        <taxon>Gunneridae</taxon>
        <taxon>Pentapetalae</taxon>
        <taxon>asterids</taxon>
        <taxon>campanulids</taxon>
        <taxon>Apiales</taxon>
        <taxon>Apiaceae</taxon>
        <taxon>Apioideae</taxon>
        <taxon>apioid superclade</taxon>
        <taxon>Tordylieae</taxon>
        <taxon>Tordyliinae</taxon>
        <taxon>Heracleum</taxon>
    </lineage>
</organism>
<evidence type="ECO:0000256" key="1">
    <source>
        <dbReference type="ARBA" id="ARBA00022729"/>
    </source>
</evidence>
<dbReference type="GO" id="GO:0009506">
    <property type="term" value="C:plasmodesma"/>
    <property type="evidence" value="ECO:0007669"/>
    <property type="project" value="UniProtKB-ARBA"/>
</dbReference>
<accession>A0AAD8IA40</accession>
<sequence>MGAVNIIDRTMFYRRLVAVTVLCFIIIFALFCGFLIGRKTKHCARVESPPTSAATTNQTRSWCVAKPGTSPDMLEQNTVYACNYVDCSIIRQGGVCFDAPNKLVLASVVMNTYYKREGSNSWNCDFAGTGMISSTDPSM</sequence>
<feature type="transmembrane region" description="Helical" evidence="2">
    <location>
        <begin position="12"/>
        <end position="36"/>
    </location>
</feature>
<evidence type="ECO:0000313" key="5">
    <source>
        <dbReference type="Proteomes" id="UP001237642"/>
    </source>
</evidence>
<reference evidence="4" key="1">
    <citation type="submission" date="2023-02" db="EMBL/GenBank/DDBJ databases">
        <title>Genome of toxic invasive species Heracleum sosnowskyi carries increased number of genes despite the absence of recent whole-genome duplications.</title>
        <authorList>
            <person name="Schelkunov M."/>
            <person name="Shtratnikova V."/>
            <person name="Makarenko M."/>
            <person name="Klepikova A."/>
            <person name="Omelchenko D."/>
            <person name="Novikova G."/>
            <person name="Obukhova E."/>
            <person name="Bogdanov V."/>
            <person name="Penin A."/>
            <person name="Logacheva M."/>
        </authorList>
    </citation>
    <scope>NUCLEOTIDE SEQUENCE</scope>
    <source>
        <strain evidence="4">Hsosn_3</strain>
        <tissue evidence="4">Leaf</tissue>
    </source>
</reference>
<keyword evidence="1" id="KW-0732">Signal</keyword>
<keyword evidence="5" id="KW-1185">Reference proteome</keyword>